<dbReference type="RefSeq" id="WP_140849902.1">
    <property type="nucleotide sequence ID" value="NZ_RCZC01000002.1"/>
</dbReference>
<organism evidence="1 2">
    <name type="scientific">Sphingomonas glacialis</name>
    <dbReference type="NCBI Taxonomy" id="658225"/>
    <lineage>
        <taxon>Bacteria</taxon>
        <taxon>Pseudomonadati</taxon>
        <taxon>Pseudomonadota</taxon>
        <taxon>Alphaproteobacteria</taxon>
        <taxon>Sphingomonadales</taxon>
        <taxon>Sphingomonadaceae</taxon>
        <taxon>Sphingomonas</taxon>
    </lineage>
</organism>
<evidence type="ECO:0000313" key="2">
    <source>
        <dbReference type="Proteomes" id="UP000319931"/>
    </source>
</evidence>
<evidence type="ECO:0000313" key="1">
    <source>
        <dbReference type="EMBL" id="TPG54750.1"/>
    </source>
</evidence>
<dbReference type="SUPFAM" id="SSF53756">
    <property type="entry name" value="UDP-Glycosyltransferase/glycogen phosphorylase"/>
    <property type="match status" value="1"/>
</dbReference>
<gene>
    <name evidence="1" type="ORF">EAH76_08990</name>
</gene>
<comment type="caution">
    <text evidence="1">The sequence shown here is derived from an EMBL/GenBank/DDBJ whole genome shotgun (WGS) entry which is preliminary data.</text>
</comment>
<reference evidence="1 2" key="1">
    <citation type="journal article" date="2019" name="Environ. Microbiol.">
        <title>Species interactions and distinct microbial communities in high Arctic permafrost affected cryosols are associated with the CH4 and CO2 gas fluxes.</title>
        <authorList>
            <person name="Altshuler I."/>
            <person name="Hamel J."/>
            <person name="Turney S."/>
            <person name="Magnuson E."/>
            <person name="Levesque R."/>
            <person name="Greer C."/>
            <person name="Whyte L.G."/>
        </authorList>
    </citation>
    <scope>NUCLEOTIDE SEQUENCE [LARGE SCALE GENOMIC DNA]</scope>
    <source>
        <strain evidence="1 2">E6.1</strain>
    </source>
</reference>
<evidence type="ECO:0008006" key="3">
    <source>
        <dbReference type="Google" id="ProtNLM"/>
    </source>
</evidence>
<accession>A0A502FZL9</accession>
<dbReference type="AlphaFoldDB" id="A0A502FZL9"/>
<dbReference type="Proteomes" id="UP000319931">
    <property type="component" value="Unassembled WGS sequence"/>
</dbReference>
<dbReference type="Gene3D" id="3.40.50.11010">
    <property type="match status" value="1"/>
</dbReference>
<name>A0A502FZL9_9SPHN</name>
<protein>
    <recommendedName>
        <fullName evidence="3">Glycosyl transferase family 1</fullName>
    </recommendedName>
</protein>
<dbReference type="OrthoDB" id="7973140at2"/>
<dbReference type="EMBL" id="RCZC01000002">
    <property type="protein sequence ID" value="TPG54750.1"/>
    <property type="molecule type" value="Genomic_DNA"/>
</dbReference>
<sequence length="383" mass="42045">MSGETGMDRTVGYLVHDLNDAAVERRVGLFVEGGARVRIGGFRRRALPDTVGAADCVIDLGVTRDMRLVQRIGAIMANLAKPADARRVVVGADVIVARNLEMLAIAVRIRKPEQRLVYECLDLHRLLLSDGTAGKLLRKIERRLLADVAMIVTSSPAYIEKYFHSVQGYRKPILLVENKVPRDASKALPAVRPAHGHPWQIGWFGIIRCRKSLMILASFAAASAGRVEVLIAGRPNLTEIPDFDAIVAASPGLRFTGPYRLEQLPSLYASVDFAWAVDFYEEGLNSKWLLPNRLYESLAAGVPPLALCAVEVGRWLDRTRVGRTFNDLEAEVMPFLMGLEPTAYASMREAVAALPAEKTRFVQGESLRIVSTLLGTTGMENGA</sequence>
<keyword evidence="2" id="KW-1185">Reference proteome</keyword>
<proteinExistence type="predicted"/>